<dbReference type="AlphaFoldDB" id="A0AAV7FGM5"/>
<dbReference type="Proteomes" id="UP000825729">
    <property type="component" value="Unassembled WGS sequence"/>
</dbReference>
<dbReference type="PANTHER" id="PTHR31639:SF285">
    <property type="entry name" value="OS01G0730200 PROTEIN"/>
    <property type="match status" value="1"/>
</dbReference>
<evidence type="ECO:0000313" key="3">
    <source>
        <dbReference type="Proteomes" id="UP000825729"/>
    </source>
</evidence>
<dbReference type="Pfam" id="PF24758">
    <property type="entry name" value="LRR_At5g56370"/>
    <property type="match status" value="1"/>
</dbReference>
<protein>
    <recommendedName>
        <fullName evidence="1">F-box/LRR-repeat protein 15/At3g58940/PEG3-like LRR domain-containing protein</fullName>
    </recommendedName>
</protein>
<reference evidence="2 3" key="1">
    <citation type="submission" date="2021-07" db="EMBL/GenBank/DDBJ databases">
        <title>The Aristolochia fimbriata genome: insights into angiosperm evolution, floral development and chemical biosynthesis.</title>
        <authorList>
            <person name="Jiao Y."/>
        </authorList>
    </citation>
    <scope>NUCLEOTIDE SEQUENCE [LARGE SCALE GENOMIC DNA]</scope>
    <source>
        <strain evidence="2">IBCAS-2021</strain>
        <tissue evidence="2">Leaf</tissue>
    </source>
</reference>
<evidence type="ECO:0000259" key="1">
    <source>
        <dbReference type="Pfam" id="PF24758"/>
    </source>
</evidence>
<feature type="domain" description="F-box/LRR-repeat protein 15/At3g58940/PEG3-like LRR" evidence="1">
    <location>
        <begin position="113"/>
        <end position="239"/>
    </location>
</feature>
<accession>A0AAV7FGM5</accession>
<keyword evidence="3" id="KW-1185">Reference proteome</keyword>
<gene>
    <name evidence="2" type="ORF">H6P81_003435</name>
</gene>
<evidence type="ECO:0000313" key="2">
    <source>
        <dbReference type="EMBL" id="KAG9458927.1"/>
    </source>
</evidence>
<dbReference type="EMBL" id="JAINDJ010000002">
    <property type="protein sequence ID" value="KAG9458927.1"/>
    <property type="molecule type" value="Genomic_DNA"/>
</dbReference>
<name>A0AAV7FGM5_ARIFI</name>
<sequence>MRDRETQTESGTLFVVTGSMTKNLQEMEEDVRTSILSWKWRHVWASIPVPQFDDASLPACSENRQLQKRQKKKEGFTNRVGLISIVDLVLLLHNGPIEKFNISVDVEDRSLVVDKWVLSLAGRGVKDLFLDFKKMEDLYIVPSCLFLCKLLRKLSLHCCVLKPPPKFKGLCKLKALNLKDTTFTKETIESLISSCSLLEDLKLKFDYWLERVTVCAPRLILLNLWGDFGDLSVVNATSLAFVEINDVHFTVFCTEKDTRDFSKSLDHLKCLKFNLNFFDSKECQVALCLFKSSPNLEEVEIIGDYTGESGTFYMKNSFGKSIISKTACLITSRDDTLAPVLVVMNSLLLFPRASAVAKVSCPYEGMSPS</sequence>
<dbReference type="PANTHER" id="PTHR31639">
    <property type="entry name" value="F-BOX PROTEIN-LIKE"/>
    <property type="match status" value="1"/>
</dbReference>
<dbReference type="InterPro" id="IPR055411">
    <property type="entry name" value="LRR_FXL15/At3g58940/PEG3-like"/>
</dbReference>
<proteinExistence type="predicted"/>
<dbReference type="SUPFAM" id="SSF52047">
    <property type="entry name" value="RNI-like"/>
    <property type="match status" value="1"/>
</dbReference>
<dbReference type="InterPro" id="IPR032675">
    <property type="entry name" value="LRR_dom_sf"/>
</dbReference>
<dbReference type="Gene3D" id="3.80.10.10">
    <property type="entry name" value="Ribonuclease Inhibitor"/>
    <property type="match status" value="1"/>
</dbReference>
<organism evidence="2 3">
    <name type="scientific">Aristolochia fimbriata</name>
    <name type="common">White veined hardy Dutchman's pipe vine</name>
    <dbReference type="NCBI Taxonomy" id="158543"/>
    <lineage>
        <taxon>Eukaryota</taxon>
        <taxon>Viridiplantae</taxon>
        <taxon>Streptophyta</taxon>
        <taxon>Embryophyta</taxon>
        <taxon>Tracheophyta</taxon>
        <taxon>Spermatophyta</taxon>
        <taxon>Magnoliopsida</taxon>
        <taxon>Magnoliidae</taxon>
        <taxon>Piperales</taxon>
        <taxon>Aristolochiaceae</taxon>
        <taxon>Aristolochia</taxon>
    </lineage>
</organism>
<comment type="caution">
    <text evidence="2">The sequence shown here is derived from an EMBL/GenBank/DDBJ whole genome shotgun (WGS) entry which is preliminary data.</text>
</comment>